<evidence type="ECO:0000256" key="1">
    <source>
        <dbReference type="SAM" id="Phobius"/>
    </source>
</evidence>
<protein>
    <submittedName>
        <fullName evidence="3">Acyltransferase</fullName>
    </submittedName>
</protein>
<keyword evidence="1" id="KW-0472">Membrane</keyword>
<evidence type="ECO:0000313" key="4">
    <source>
        <dbReference type="Proteomes" id="UP001219605"/>
    </source>
</evidence>
<feature type="transmembrane region" description="Helical" evidence="1">
    <location>
        <begin position="103"/>
        <end position="122"/>
    </location>
</feature>
<dbReference type="InterPro" id="IPR002656">
    <property type="entry name" value="Acyl_transf_3_dom"/>
</dbReference>
<sequence>MARLSSQDELSARTSSRPGQLPSLTGMRFIAAMLVFGIHVTVLNPFASSDAQRGFEWFFLHGGWIGVGFFFVLSGFVLTWSARPTDTTRAFWRRRFFKIYPNHLVTFVAALLLLVFATGATVDPQHALYNLLLIQSWFPELEIRGSFNGPSWSLSCEALFYLSFPWLLRLIDRIRPERLWAWAIGVAAAVVAIAAVAQARPDGPLLPVVFLDDTEFWLVYQFPATRMLDFVFGILLARIVMTGRRVPVGLGGATALAVGGYVLTTLTPPAFGVVAVMIVPLGLVIAAAARADVAGRPSWLSSRVMVWLGEVSFAFYMWHSLVVNYGHQWLGYPRSSTPVALAEIALLFAVTLLLAWLQFSRIEQPVMRRFARHRPAPAGAVPAPRDRGPAA</sequence>
<keyword evidence="3" id="KW-0808">Transferase</keyword>
<keyword evidence="1" id="KW-0812">Transmembrane</keyword>
<keyword evidence="4" id="KW-1185">Reference proteome</keyword>
<evidence type="ECO:0000313" key="3">
    <source>
        <dbReference type="EMBL" id="WDZ83489.1"/>
    </source>
</evidence>
<feature type="transmembrane region" description="Helical" evidence="1">
    <location>
        <begin position="149"/>
        <end position="167"/>
    </location>
</feature>
<dbReference type="Pfam" id="PF01757">
    <property type="entry name" value="Acyl_transf_3"/>
    <property type="match status" value="1"/>
</dbReference>
<feature type="transmembrane region" description="Helical" evidence="1">
    <location>
        <begin position="62"/>
        <end position="82"/>
    </location>
</feature>
<dbReference type="PANTHER" id="PTHR23028">
    <property type="entry name" value="ACETYLTRANSFERASE"/>
    <property type="match status" value="1"/>
</dbReference>
<feature type="transmembrane region" description="Helical" evidence="1">
    <location>
        <begin position="246"/>
        <end position="264"/>
    </location>
</feature>
<proteinExistence type="predicted"/>
<reference evidence="3 4" key="1">
    <citation type="submission" date="2023-02" db="EMBL/GenBank/DDBJ databases">
        <authorList>
            <person name="Mo P."/>
        </authorList>
    </citation>
    <scope>NUCLEOTIDE SEQUENCE [LARGE SCALE GENOMIC DNA]</scope>
    <source>
        <strain evidence="3 4">HUAS 3</strain>
    </source>
</reference>
<keyword evidence="3" id="KW-0012">Acyltransferase</keyword>
<dbReference type="InterPro" id="IPR050879">
    <property type="entry name" value="Acyltransferase_3"/>
</dbReference>
<name>A0ABY7ZND9_9ACTN</name>
<dbReference type="GO" id="GO:0016746">
    <property type="term" value="F:acyltransferase activity"/>
    <property type="evidence" value="ECO:0007669"/>
    <property type="project" value="UniProtKB-KW"/>
</dbReference>
<feature type="transmembrane region" description="Helical" evidence="1">
    <location>
        <begin position="339"/>
        <end position="359"/>
    </location>
</feature>
<gene>
    <name evidence="3" type="ORF">PVK37_23925</name>
</gene>
<dbReference type="EMBL" id="CP118615">
    <property type="protein sequence ID" value="WDZ83489.1"/>
    <property type="molecule type" value="Genomic_DNA"/>
</dbReference>
<dbReference type="Proteomes" id="UP001219605">
    <property type="component" value="Chromosome"/>
</dbReference>
<feature type="transmembrane region" description="Helical" evidence="1">
    <location>
        <begin position="300"/>
        <end position="319"/>
    </location>
</feature>
<accession>A0ABY7ZND9</accession>
<organism evidence="3 4">
    <name type="scientific">Micromonospora cathayae</name>
    <dbReference type="NCBI Taxonomy" id="3028804"/>
    <lineage>
        <taxon>Bacteria</taxon>
        <taxon>Bacillati</taxon>
        <taxon>Actinomycetota</taxon>
        <taxon>Actinomycetes</taxon>
        <taxon>Micromonosporales</taxon>
        <taxon>Micromonosporaceae</taxon>
        <taxon>Micromonospora</taxon>
    </lineage>
</organism>
<feature type="transmembrane region" description="Helical" evidence="1">
    <location>
        <begin position="179"/>
        <end position="197"/>
    </location>
</feature>
<feature type="transmembrane region" description="Helical" evidence="1">
    <location>
        <begin position="217"/>
        <end position="239"/>
    </location>
</feature>
<evidence type="ECO:0000259" key="2">
    <source>
        <dbReference type="Pfam" id="PF01757"/>
    </source>
</evidence>
<feature type="transmembrane region" description="Helical" evidence="1">
    <location>
        <begin position="21"/>
        <end position="42"/>
    </location>
</feature>
<feature type="domain" description="Acyltransferase 3" evidence="2">
    <location>
        <begin position="23"/>
        <end position="357"/>
    </location>
</feature>
<keyword evidence="1" id="KW-1133">Transmembrane helix</keyword>
<feature type="transmembrane region" description="Helical" evidence="1">
    <location>
        <begin position="270"/>
        <end position="288"/>
    </location>
</feature>
<dbReference type="PANTHER" id="PTHR23028:SF53">
    <property type="entry name" value="ACYL_TRANSF_3 DOMAIN-CONTAINING PROTEIN"/>
    <property type="match status" value="1"/>
</dbReference>